<evidence type="ECO:0000313" key="2">
    <source>
        <dbReference type="EMBL" id="CAA9443383.1"/>
    </source>
</evidence>
<accession>A0A6J4QLK8</accession>
<feature type="non-terminal residue" evidence="2">
    <location>
        <position position="118"/>
    </location>
</feature>
<keyword evidence="2" id="KW-0255">Endonuclease</keyword>
<dbReference type="AlphaFoldDB" id="A0A6J4QLK8"/>
<keyword evidence="2" id="KW-0378">Hydrolase</keyword>
<feature type="non-terminal residue" evidence="2">
    <location>
        <position position="1"/>
    </location>
</feature>
<reference evidence="2" key="1">
    <citation type="submission" date="2020-02" db="EMBL/GenBank/DDBJ databases">
        <authorList>
            <person name="Meier V. D."/>
        </authorList>
    </citation>
    <scope>NUCLEOTIDE SEQUENCE</scope>
    <source>
        <strain evidence="2">AVDCRST_MAG66</strain>
    </source>
</reference>
<name>A0A6J4QLK8_9PSEU</name>
<organism evidence="2">
    <name type="scientific">uncultured Pseudonocardia sp</name>
    <dbReference type="NCBI Taxonomy" id="211455"/>
    <lineage>
        <taxon>Bacteria</taxon>
        <taxon>Bacillati</taxon>
        <taxon>Actinomycetota</taxon>
        <taxon>Actinomycetes</taxon>
        <taxon>Pseudonocardiales</taxon>
        <taxon>Pseudonocardiaceae</taxon>
        <taxon>Pseudonocardia</taxon>
        <taxon>environmental samples</taxon>
    </lineage>
</organism>
<dbReference type="GO" id="GO:0004519">
    <property type="term" value="F:endonuclease activity"/>
    <property type="evidence" value="ECO:0007669"/>
    <property type="project" value="UniProtKB-KW"/>
</dbReference>
<sequence>GSEGRARTPRRGRRGAVPGGAGPHRPRPQLAVPPRRAGRDRHRLRPPRRLRGEDAVGHPVRHGRGGRHRPQGPADPPARAAVARRAPPALDRGPLRRVLRAHRAGRRAGARPLRGRVL</sequence>
<feature type="region of interest" description="Disordered" evidence="1">
    <location>
        <begin position="1"/>
        <end position="118"/>
    </location>
</feature>
<protein>
    <submittedName>
        <fullName evidence="2">Endonuclease</fullName>
        <ecNumber evidence="2">3.1.-.-</ecNumber>
    </submittedName>
</protein>
<evidence type="ECO:0000256" key="1">
    <source>
        <dbReference type="SAM" id="MobiDB-lite"/>
    </source>
</evidence>
<gene>
    <name evidence="2" type="ORF">AVDCRST_MAG66-4168</name>
</gene>
<feature type="compositionally biased region" description="Basic residues" evidence="1">
    <location>
        <begin position="36"/>
        <end position="49"/>
    </location>
</feature>
<dbReference type="EMBL" id="CADCUS010000569">
    <property type="protein sequence ID" value="CAA9443383.1"/>
    <property type="molecule type" value="Genomic_DNA"/>
</dbReference>
<feature type="compositionally biased region" description="Low complexity" evidence="1">
    <location>
        <begin position="77"/>
        <end position="89"/>
    </location>
</feature>
<keyword evidence="2" id="KW-0540">Nuclease</keyword>
<dbReference type="GO" id="GO:0016787">
    <property type="term" value="F:hydrolase activity"/>
    <property type="evidence" value="ECO:0007669"/>
    <property type="project" value="UniProtKB-KW"/>
</dbReference>
<dbReference type="EC" id="3.1.-.-" evidence="2"/>
<feature type="compositionally biased region" description="Basic residues" evidence="1">
    <location>
        <begin position="59"/>
        <end position="70"/>
    </location>
</feature>
<feature type="compositionally biased region" description="Basic residues" evidence="1">
    <location>
        <begin position="95"/>
        <end position="118"/>
    </location>
</feature>
<proteinExistence type="predicted"/>